<protein>
    <submittedName>
        <fullName evidence="1">Uncharacterized protein</fullName>
    </submittedName>
</protein>
<dbReference type="Proteomes" id="UP000054387">
    <property type="component" value="Unassembled WGS sequence"/>
</dbReference>
<dbReference type="OrthoDB" id="378569at2157"/>
<reference evidence="1 2" key="1">
    <citation type="submission" date="2015-12" db="EMBL/GenBank/DDBJ databases">
        <title>Haloprofundus marisrubri gen. nov., sp. nov., an extremely halophilic archaeon isolated from the Discovery deep brine-seawater interface in the Red Sea.</title>
        <authorList>
            <person name="Zhang G."/>
            <person name="Stingl U."/>
            <person name="Rashid M."/>
        </authorList>
    </citation>
    <scope>NUCLEOTIDE SEQUENCE [LARGE SCALE GENOMIC DNA]</scope>
    <source>
        <strain evidence="1 2">SB9</strain>
    </source>
</reference>
<dbReference type="STRING" id="1514971.AUR64_09935"/>
<dbReference type="EMBL" id="LOPU01000018">
    <property type="protein sequence ID" value="KTG09933.1"/>
    <property type="molecule type" value="Genomic_DNA"/>
</dbReference>
<evidence type="ECO:0000313" key="2">
    <source>
        <dbReference type="Proteomes" id="UP000054387"/>
    </source>
</evidence>
<accession>A0A0W1R942</accession>
<name>A0A0W1R942_9EURY</name>
<dbReference type="RefSeq" id="WP_058581288.1">
    <property type="nucleotide sequence ID" value="NZ_LOPU01000018.1"/>
</dbReference>
<sequence>MANALHTSLRSPLVVSFVVVFALTAALFGATFQTQIAVAQSNTIDGAVTELTVGDDEESLLVTIRAENPTSKAMTLTTAQFVARTDGEELTNYGTQSLSDAVLAPGEATTFTISLELLDGEADAARAAIEDNEISVGGELVGYIENVRISFGVNNDG</sequence>
<evidence type="ECO:0000313" key="1">
    <source>
        <dbReference type="EMBL" id="KTG09933.1"/>
    </source>
</evidence>
<gene>
    <name evidence="1" type="ORF">AUR64_09935</name>
</gene>
<organism evidence="1 2">
    <name type="scientific">Haloprofundus marisrubri</name>
    <dbReference type="NCBI Taxonomy" id="1514971"/>
    <lineage>
        <taxon>Archaea</taxon>
        <taxon>Methanobacteriati</taxon>
        <taxon>Methanobacteriota</taxon>
        <taxon>Stenosarchaea group</taxon>
        <taxon>Halobacteria</taxon>
        <taxon>Halobacteriales</taxon>
        <taxon>Haloferacaceae</taxon>
        <taxon>Haloprofundus</taxon>
    </lineage>
</organism>
<dbReference type="AlphaFoldDB" id="A0A0W1R942"/>
<proteinExistence type="predicted"/>
<comment type="caution">
    <text evidence="1">The sequence shown here is derived from an EMBL/GenBank/DDBJ whole genome shotgun (WGS) entry which is preliminary data.</text>
</comment>
<keyword evidence="2" id="KW-1185">Reference proteome</keyword>